<reference evidence="2 3" key="1">
    <citation type="submission" date="2016-07" db="EMBL/GenBank/DDBJ databases">
        <title>Draft genome sequence of Prauserella sp. YIM 121212, isolated from alkaline soil.</title>
        <authorList>
            <person name="Ruckert C."/>
            <person name="Albersmeier A."/>
            <person name="Jiang C.-L."/>
            <person name="Jiang Y."/>
            <person name="Kalinowski J."/>
            <person name="Schneider O."/>
            <person name="Winkler A."/>
            <person name="Zotchev S.B."/>
        </authorList>
    </citation>
    <scope>NUCLEOTIDE SEQUENCE [LARGE SCALE GENOMIC DNA]</scope>
    <source>
        <strain evidence="2 3">YIM 121212</strain>
    </source>
</reference>
<sequence>MTDPERVYLAYNDAENNHDAETAAALLAPHLTVEVNGRPALSSPDDDRAANAELLRRYPDYRREVVDVMVSGDRGTIRWQMCGTPVDPDVEPLDVQGCSVVTVREGRIAQAFLYYNGAALNSVLGAVS</sequence>
<evidence type="ECO:0000313" key="2">
    <source>
        <dbReference type="EMBL" id="PXY21489.1"/>
    </source>
</evidence>
<dbReference type="Pfam" id="PF12680">
    <property type="entry name" value="SnoaL_2"/>
    <property type="match status" value="1"/>
</dbReference>
<comment type="caution">
    <text evidence="2">The sequence shown here is derived from an EMBL/GenBank/DDBJ whole genome shotgun (WGS) entry which is preliminary data.</text>
</comment>
<name>A0A318LIM4_9PSEU</name>
<dbReference type="RefSeq" id="WP_110342919.1">
    <property type="nucleotide sequence ID" value="NZ_MASU01000015.1"/>
</dbReference>
<dbReference type="AlphaFoldDB" id="A0A318LIM4"/>
<dbReference type="InterPro" id="IPR032710">
    <property type="entry name" value="NTF2-like_dom_sf"/>
</dbReference>
<dbReference type="OrthoDB" id="9182871at2"/>
<evidence type="ECO:0000259" key="1">
    <source>
        <dbReference type="Pfam" id="PF12680"/>
    </source>
</evidence>
<dbReference type="SUPFAM" id="SSF54427">
    <property type="entry name" value="NTF2-like"/>
    <property type="match status" value="1"/>
</dbReference>
<dbReference type="Gene3D" id="3.10.450.50">
    <property type="match status" value="1"/>
</dbReference>
<dbReference type="EMBL" id="MASU01000015">
    <property type="protein sequence ID" value="PXY21489.1"/>
    <property type="molecule type" value="Genomic_DNA"/>
</dbReference>
<accession>A0A318LIM4</accession>
<gene>
    <name evidence="2" type="ORF">BA062_31755</name>
</gene>
<keyword evidence="3" id="KW-1185">Reference proteome</keyword>
<organism evidence="2 3">
    <name type="scientific">Prauserella flavalba</name>
    <dbReference type="NCBI Taxonomy" id="1477506"/>
    <lineage>
        <taxon>Bacteria</taxon>
        <taxon>Bacillati</taxon>
        <taxon>Actinomycetota</taxon>
        <taxon>Actinomycetes</taxon>
        <taxon>Pseudonocardiales</taxon>
        <taxon>Pseudonocardiaceae</taxon>
        <taxon>Prauserella</taxon>
    </lineage>
</organism>
<evidence type="ECO:0000313" key="3">
    <source>
        <dbReference type="Proteomes" id="UP000247892"/>
    </source>
</evidence>
<feature type="domain" description="SnoaL-like" evidence="1">
    <location>
        <begin position="10"/>
        <end position="110"/>
    </location>
</feature>
<dbReference type="InterPro" id="IPR037401">
    <property type="entry name" value="SnoaL-like"/>
</dbReference>
<dbReference type="Proteomes" id="UP000247892">
    <property type="component" value="Unassembled WGS sequence"/>
</dbReference>
<protein>
    <recommendedName>
        <fullName evidence="1">SnoaL-like domain-containing protein</fullName>
    </recommendedName>
</protein>
<proteinExistence type="predicted"/>